<dbReference type="Gene3D" id="2.60.120.620">
    <property type="entry name" value="q2cbj1_9rhob like domain"/>
    <property type="match status" value="1"/>
</dbReference>
<dbReference type="AlphaFoldDB" id="A0A927NA91"/>
<dbReference type="PANTHER" id="PTHR20883">
    <property type="entry name" value="PHYTANOYL-COA DIOXYGENASE DOMAIN CONTAINING 1"/>
    <property type="match status" value="1"/>
</dbReference>
<gene>
    <name evidence="1" type="ORF">HEB94_009941</name>
</gene>
<reference evidence="1" key="1">
    <citation type="submission" date="2020-10" db="EMBL/GenBank/DDBJ databases">
        <title>Sequencing the genomes of 1000 actinobacteria strains.</title>
        <authorList>
            <person name="Klenk H.-P."/>
        </authorList>
    </citation>
    <scope>NUCLEOTIDE SEQUENCE</scope>
    <source>
        <strain evidence="1">DSM 45354</strain>
    </source>
</reference>
<dbReference type="GO" id="GO:0016706">
    <property type="term" value="F:2-oxoglutarate-dependent dioxygenase activity"/>
    <property type="evidence" value="ECO:0007669"/>
    <property type="project" value="UniProtKB-ARBA"/>
</dbReference>
<name>A0A927NA91_9ACTN</name>
<dbReference type="InterPro" id="IPR008775">
    <property type="entry name" value="Phytyl_CoA_dOase-like"/>
</dbReference>
<organism evidence="1 2">
    <name type="scientific">Actinopolymorpha pittospori</name>
    <dbReference type="NCBI Taxonomy" id="648752"/>
    <lineage>
        <taxon>Bacteria</taxon>
        <taxon>Bacillati</taxon>
        <taxon>Actinomycetota</taxon>
        <taxon>Actinomycetes</taxon>
        <taxon>Propionibacteriales</taxon>
        <taxon>Actinopolymorphaceae</taxon>
        <taxon>Actinopolymorpha</taxon>
    </lineage>
</organism>
<keyword evidence="1" id="KW-0560">Oxidoreductase</keyword>
<dbReference type="GO" id="GO:0005506">
    <property type="term" value="F:iron ion binding"/>
    <property type="evidence" value="ECO:0007669"/>
    <property type="project" value="UniProtKB-ARBA"/>
</dbReference>
<keyword evidence="2" id="KW-1185">Reference proteome</keyword>
<evidence type="ECO:0000313" key="1">
    <source>
        <dbReference type="EMBL" id="MBE1613093.1"/>
    </source>
</evidence>
<dbReference type="RefSeq" id="WP_192756019.1">
    <property type="nucleotide sequence ID" value="NZ_BAABJL010000128.1"/>
</dbReference>
<dbReference type="Proteomes" id="UP000638648">
    <property type="component" value="Unassembled WGS sequence"/>
</dbReference>
<dbReference type="EMBL" id="JADBEM010000001">
    <property type="protein sequence ID" value="MBE1613093.1"/>
    <property type="molecule type" value="Genomic_DNA"/>
</dbReference>
<dbReference type="PANTHER" id="PTHR20883:SF48">
    <property type="entry name" value="ECTOINE DIOXYGENASE"/>
    <property type="match status" value="1"/>
</dbReference>
<accession>A0A927NA91</accession>
<proteinExistence type="predicted"/>
<evidence type="ECO:0000313" key="2">
    <source>
        <dbReference type="Proteomes" id="UP000638648"/>
    </source>
</evidence>
<dbReference type="SUPFAM" id="SSF51197">
    <property type="entry name" value="Clavaminate synthase-like"/>
    <property type="match status" value="1"/>
</dbReference>
<dbReference type="Pfam" id="PF05721">
    <property type="entry name" value="PhyH"/>
    <property type="match status" value="1"/>
</dbReference>
<comment type="caution">
    <text evidence="1">The sequence shown here is derived from an EMBL/GenBank/DDBJ whole genome shotgun (WGS) entry which is preliminary data.</text>
</comment>
<keyword evidence="1" id="KW-0223">Dioxygenase</keyword>
<protein>
    <submittedName>
        <fullName evidence="1">Ectoine hydroxylase-related dioxygenase (Phytanoyl-CoA dioxygenase family)</fullName>
    </submittedName>
</protein>
<sequence>MQTSVPLQPVPERSAPSLSREEVRQFHHLGYLGPYTAMGVEDMAAIRDRIEREVLPTTGWNTRNPLQSRHLDQRLVHDLIASPEILGRLRRLIGDDIVVWASYFFTKEPGGKEIPWHQDANFWPIEPPLNISIWMAVDDVTTENSCVQIVPGSHRRVIRHLPAREGMAFREEADPAEVDTDAALDMELSPGQFFIFNERLLHHSNTNTSDRRRMGLSARYTVPFVNILDQDGPPLFPGHACVLVSGSDRFTLNRMAEPPSA</sequence>